<name>A0A6J5KR42_9CAUD</name>
<proteinExistence type="predicted"/>
<dbReference type="EMBL" id="LR796174">
    <property type="protein sequence ID" value="CAB4123483.1"/>
    <property type="molecule type" value="Genomic_DNA"/>
</dbReference>
<gene>
    <name evidence="1" type="ORF">UFOVP46_13</name>
</gene>
<organism evidence="1">
    <name type="scientific">uncultured Caudovirales phage</name>
    <dbReference type="NCBI Taxonomy" id="2100421"/>
    <lineage>
        <taxon>Viruses</taxon>
        <taxon>Duplodnaviria</taxon>
        <taxon>Heunggongvirae</taxon>
        <taxon>Uroviricota</taxon>
        <taxon>Caudoviricetes</taxon>
        <taxon>Peduoviridae</taxon>
        <taxon>Maltschvirus</taxon>
        <taxon>Maltschvirus maltsch</taxon>
    </lineage>
</organism>
<evidence type="ECO:0000313" key="1">
    <source>
        <dbReference type="EMBL" id="CAB4123483.1"/>
    </source>
</evidence>
<reference evidence="1" key="1">
    <citation type="submission" date="2020-04" db="EMBL/GenBank/DDBJ databases">
        <authorList>
            <person name="Chiriac C."/>
            <person name="Salcher M."/>
            <person name="Ghai R."/>
            <person name="Kavagutti S V."/>
        </authorList>
    </citation>
    <scope>NUCLEOTIDE SEQUENCE</scope>
</reference>
<sequence>MRGGREGTDRNSRFNMDYEAKSIYEGMAEELGGTVGVEVDWFRWQEYYLEENYVDIVDEIYDVSSSVPTKGKRWMLPFKMPSLLAQFIRGTNVMNERGFYVSDTLRLVINVGDVERLLPSLLTDSNTHIKDRILYRGEVFVPTRVLPRGSFGYRWSVVTIDCNQLNPEELVNDPQFQRYAAKSKVDPRNA</sequence>
<accession>A0A6J5KR42</accession>
<protein>
    <submittedName>
        <fullName evidence="1">Uncharacterized protein</fullName>
    </submittedName>
</protein>